<gene>
    <name evidence="2" type="ORF">LPJ53_003058</name>
</gene>
<evidence type="ECO:0000256" key="1">
    <source>
        <dbReference type="SAM" id="MobiDB-lite"/>
    </source>
</evidence>
<dbReference type="Proteomes" id="UP001149813">
    <property type="component" value="Unassembled WGS sequence"/>
</dbReference>
<evidence type="ECO:0000313" key="2">
    <source>
        <dbReference type="EMBL" id="KAJ1722530.1"/>
    </source>
</evidence>
<feature type="compositionally biased region" description="Basic and acidic residues" evidence="1">
    <location>
        <begin position="1"/>
        <end position="48"/>
    </location>
</feature>
<dbReference type="AlphaFoldDB" id="A0A9W8CQK1"/>
<accession>A0A9W8CQK1</accession>
<reference evidence="2" key="1">
    <citation type="submission" date="2022-07" db="EMBL/GenBank/DDBJ databases">
        <title>Phylogenomic reconstructions and comparative analyses of Kickxellomycotina fungi.</title>
        <authorList>
            <person name="Reynolds N.K."/>
            <person name="Stajich J.E."/>
            <person name="Barry K."/>
            <person name="Grigoriev I.V."/>
            <person name="Crous P."/>
            <person name="Smith M.E."/>
        </authorList>
    </citation>
    <scope>NUCLEOTIDE SEQUENCE</scope>
    <source>
        <strain evidence="2">NBRC 32514</strain>
    </source>
</reference>
<dbReference type="OrthoDB" id="10482294at2759"/>
<protein>
    <submittedName>
        <fullName evidence="2">Uncharacterized protein</fullName>
    </submittedName>
</protein>
<dbReference type="EMBL" id="JANBOJ010000107">
    <property type="protein sequence ID" value="KAJ1722530.1"/>
    <property type="molecule type" value="Genomic_DNA"/>
</dbReference>
<name>A0A9W8CQK1_9FUNG</name>
<feature type="region of interest" description="Disordered" evidence="1">
    <location>
        <begin position="1"/>
        <end position="88"/>
    </location>
</feature>
<evidence type="ECO:0000313" key="3">
    <source>
        <dbReference type="Proteomes" id="UP001149813"/>
    </source>
</evidence>
<organism evidence="2 3">
    <name type="scientific">Coemansia erecta</name>
    <dbReference type="NCBI Taxonomy" id="147472"/>
    <lineage>
        <taxon>Eukaryota</taxon>
        <taxon>Fungi</taxon>
        <taxon>Fungi incertae sedis</taxon>
        <taxon>Zoopagomycota</taxon>
        <taxon>Kickxellomycotina</taxon>
        <taxon>Kickxellomycetes</taxon>
        <taxon>Kickxellales</taxon>
        <taxon>Kickxellaceae</taxon>
        <taxon>Coemansia</taxon>
    </lineage>
</organism>
<keyword evidence="3" id="KW-1185">Reference proteome</keyword>
<comment type="caution">
    <text evidence="2">The sequence shown here is derived from an EMBL/GenBank/DDBJ whole genome shotgun (WGS) entry which is preliminary data.</text>
</comment>
<proteinExistence type="predicted"/>
<sequence length="124" mass="13937">MTKAQVDKKDTAKKDAGKDTKVAKDTKTAKDTKEAKETKPGKKPEQKPAKTGGSKKTKLHPAYVAPPRMVPPECGLSQPQQHRASQHRIVKRRKQLLSWPMESMLALDAWLGRLYSYGWEPCRA</sequence>